<dbReference type="PROSITE" id="PS01044">
    <property type="entry name" value="SQUALEN_PHYTOEN_SYN_1"/>
    <property type="match status" value="1"/>
</dbReference>
<dbReference type="PROSITE" id="PS01045">
    <property type="entry name" value="SQUALEN_PHYTOEN_SYN_2"/>
    <property type="match status" value="1"/>
</dbReference>
<keyword evidence="8" id="KW-1185">Reference proteome</keyword>
<name>A0A8B7D461_PHODC</name>
<dbReference type="OrthoDB" id="6600518at2759"/>
<keyword evidence="4" id="KW-0808">Transferase</keyword>
<comment type="similarity">
    <text evidence="2">Belongs to the phytoene/squalene synthase family.</text>
</comment>
<dbReference type="Proteomes" id="UP000228380">
    <property type="component" value="Chromosome 18"/>
</dbReference>
<evidence type="ECO:0000256" key="6">
    <source>
        <dbReference type="ARBA" id="ARBA00022946"/>
    </source>
</evidence>
<dbReference type="InterPro" id="IPR033904">
    <property type="entry name" value="Trans_IPPS_HH"/>
</dbReference>
<dbReference type="SFLD" id="SFLDG01018">
    <property type="entry name" value="Squalene/Phytoene_Synthase_Lik"/>
    <property type="match status" value="1"/>
</dbReference>
<dbReference type="Pfam" id="PF00494">
    <property type="entry name" value="SQS_PSY"/>
    <property type="match status" value="1"/>
</dbReference>
<evidence type="ECO:0000256" key="4">
    <source>
        <dbReference type="ARBA" id="ARBA00022679"/>
    </source>
</evidence>
<dbReference type="PANTHER" id="PTHR31480">
    <property type="entry name" value="BIFUNCTIONAL LYCOPENE CYCLASE/PHYTOENE SYNTHASE"/>
    <property type="match status" value="1"/>
</dbReference>
<evidence type="ECO:0000313" key="8">
    <source>
        <dbReference type="Proteomes" id="UP000228380"/>
    </source>
</evidence>
<evidence type="ECO:0000313" key="10">
    <source>
        <dbReference type="RefSeq" id="XP_008812773.1"/>
    </source>
</evidence>
<dbReference type="RefSeq" id="XP_008812766.1">
    <property type="nucleotide sequence ID" value="XM_008814544.3"/>
</dbReference>
<dbReference type="InterPro" id="IPR019845">
    <property type="entry name" value="Squalene/phytoene_synthase_CS"/>
</dbReference>
<dbReference type="CDD" id="cd00683">
    <property type="entry name" value="Trans_IPPS_HH"/>
    <property type="match status" value="1"/>
</dbReference>
<dbReference type="FunFam" id="1.10.600.10:FF:000004">
    <property type="entry name" value="Phytoene synthase chloroplastic"/>
    <property type="match status" value="1"/>
</dbReference>
<gene>
    <name evidence="9 10" type="primary">LOC103723585</name>
</gene>
<reference evidence="8" key="1">
    <citation type="journal article" date="2019" name="Nat. Commun.">
        <title>Genome-wide association mapping of date palm fruit traits.</title>
        <authorList>
            <person name="Hazzouri K.M."/>
            <person name="Gros-Balthazard M."/>
            <person name="Flowers J.M."/>
            <person name="Copetti D."/>
            <person name="Lemansour A."/>
            <person name="Lebrun M."/>
            <person name="Masmoudi K."/>
            <person name="Ferrand S."/>
            <person name="Dhar M.I."/>
            <person name="Fresquez Z.A."/>
            <person name="Rosas U."/>
            <person name="Zhang J."/>
            <person name="Talag J."/>
            <person name="Lee S."/>
            <person name="Kudrna D."/>
            <person name="Powell R.F."/>
            <person name="Leitch I.J."/>
            <person name="Krueger R.R."/>
            <person name="Wing R.A."/>
            <person name="Amiri K.M.A."/>
            <person name="Purugganan M.D."/>
        </authorList>
    </citation>
    <scope>NUCLEOTIDE SEQUENCE [LARGE SCALE GENOMIC DNA]</scope>
    <source>
        <strain evidence="8">cv. Khalas</strain>
    </source>
</reference>
<keyword evidence="7" id="KW-0414">Isoprene biosynthesis</keyword>
<evidence type="ECO:0000256" key="1">
    <source>
        <dbReference type="ARBA" id="ARBA00001805"/>
    </source>
</evidence>
<dbReference type="InterPro" id="IPR002060">
    <property type="entry name" value="Squ/phyt_synthse"/>
</dbReference>
<dbReference type="GO" id="GO:0046905">
    <property type="term" value="F:15-cis-phytoene synthase activity"/>
    <property type="evidence" value="ECO:0007669"/>
    <property type="project" value="UniProtKB-EC"/>
</dbReference>
<sequence length="432" mass="48919">MAILMQRLVSPVDASASLGFLEAIREGGRFSDSSRLVGKVQSPSSNERLQRKRRRWSLCSLYADSKYACVGFQPQENDNFPIVSSFVANPAEEVAISSEQKVYDVVMKQAALVKTHLRSNAALDVKPDMVIPGTTTLLTEAYDRCGQVCAEYAKTFYLGTLLMTPERRRAIWAIYVWCRRTDELVDGPNASHITPSALDRWEAKLEDLFAGRPYDMFDAALSDTVSKFPVDIQPFKDMIEGMRLDLKKSRYKNFDELYLYCYYVAGTVGLMSVPVMGIAPESKATTESVYNSALALGIANQLTNILRDVGEDARRGRIYLPQDELAQAGLSDDDVFNGKVTDRWRSFMKSQIKRARMFFQEAEKGVTELNQASRWPVWASLLLYRQILDEIEANDYNNFMKRAYVSKVKKIMALPIAYGRSLIRPSLQNQPF</sequence>
<proteinExistence type="inferred from homology"/>
<dbReference type="InterPro" id="IPR044843">
    <property type="entry name" value="Trans_IPPS_bact-type"/>
</dbReference>
<dbReference type="KEGG" id="pda:103723585"/>
<dbReference type="SFLD" id="SFLDS00005">
    <property type="entry name" value="Isoprenoid_Synthase_Type_I"/>
    <property type="match status" value="1"/>
</dbReference>
<evidence type="ECO:0000256" key="7">
    <source>
        <dbReference type="ARBA" id="ARBA00023229"/>
    </source>
</evidence>
<dbReference type="SFLD" id="SFLDG01212">
    <property type="entry name" value="Phytoene_synthase_like"/>
    <property type="match status" value="1"/>
</dbReference>
<evidence type="ECO:0000256" key="3">
    <source>
        <dbReference type="ARBA" id="ARBA00012396"/>
    </source>
</evidence>
<keyword evidence="5" id="KW-0125">Carotenoid biosynthesis</keyword>
<evidence type="ECO:0000313" key="9">
    <source>
        <dbReference type="RefSeq" id="XP_008812766.1"/>
    </source>
</evidence>
<dbReference type="SUPFAM" id="SSF48576">
    <property type="entry name" value="Terpenoid synthases"/>
    <property type="match status" value="1"/>
</dbReference>
<dbReference type="GO" id="GO:0051996">
    <property type="term" value="F:squalene synthase [NAD(P)H] activity"/>
    <property type="evidence" value="ECO:0007669"/>
    <property type="project" value="InterPro"/>
</dbReference>
<protein>
    <recommendedName>
        <fullName evidence="3">15-cis-phytoene synthase</fullName>
        <ecNumber evidence="3">2.5.1.32</ecNumber>
    </recommendedName>
</protein>
<accession>A0A8B7D461</accession>
<dbReference type="AlphaFoldDB" id="A0A8B7D461"/>
<dbReference type="GO" id="GO:0010287">
    <property type="term" value="C:plastoglobule"/>
    <property type="evidence" value="ECO:0007669"/>
    <property type="project" value="UniProtKB-ARBA"/>
</dbReference>
<evidence type="ECO:0000256" key="2">
    <source>
        <dbReference type="ARBA" id="ARBA00006251"/>
    </source>
</evidence>
<dbReference type="RefSeq" id="XP_008812773.1">
    <property type="nucleotide sequence ID" value="XM_008814551.4"/>
</dbReference>
<keyword evidence="6" id="KW-0809">Transit peptide</keyword>
<evidence type="ECO:0000256" key="5">
    <source>
        <dbReference type="ARBA" id="ARBA00022746"/>
    </source>
</evidence>
<dbReference type="GO" id="GO:0016117">
    <property type="term" value="P:carotenoid biosynthetic process"/>
    <property type="evidence" value="ECO:0007669"/>
    <property type="project" value="UniProtKB-KW"/>
</dbReference>
<reference evidence="9 10" key="2">
    <citation type="submission" date="2025-04" db="UniProtKB">
        <authorList>
            <consortium name="RefSeq"/>
        </authorList>
    </citation>
    <scope>IDENTIFICATION</scope>
    <source>
        <tissue evidence="9 10">Young leaves</tissue>
    </source>
</reference>
<organism evidence="8 10">
    <name type="scientific">Phoenix dactylifera</name>
    <name type="common">Date palm</name>
    <dbReference type="NCBI Taxonomy" id="42345"/>
    <lineage>
        <taxon>Eukaryota</taxon>
        <taxon>Viridiplantae</taxon>
        <taxon>Streptophyta</taxon>
        <taxon>Embryophyta</taxon>
        <taxon>Tracheophyta</taxon>
        <taxon>Spermatophyta</taxon>
        <taxon>Magnoliopsida</taxon>
        <taxon>Liliopsida</taxon>
        <taxon>Arecaceae</taxon>
        <taxon>Coryphoideae</taxon>
        <taxon>Phoeniceae</taxon>
        <taxon>Phoenix</taxon>
    </lineage>
</organism>
<dbReference type="InterPro" id="IPR008949">
    <property type="entry name" value="Isoprenoid_synthase_dom_sf"/>
</dbReference>
<dbReference type="EC" id="2.5.1.32" evidence="3"/>
<dbReference type="Gene3D" id="1.10.600.10">
    <property type="entry name" value="Farnesyl Diphosphate Synthase"/>
    <property type="match status" value="1"/>
</dbReference>
<comment type="catalytic activity">
    <reaction evidence="1">
        <text>2 (2E,6E,10E)-geranylgeranyl diphosphate = 15-cis-phytoene + 2 diphosphate</text>
        <dbReference type="Rhea" id="RHEA:34475"/>
        <dbReference type="ChEBI" id="CHEBI:27787"/>
        <dbReference type="ChEBI" id="CHEBI:33019"/>
        <dbReference type="ChEBI" id="CHEBI:58756"/>
        <dbReference type="EC" id="2.5.1.32"/>
    </reaction>
</comment>
<dbReference type="GeneID" id="103723585"/>
<dbReference type="GO" id="GO:0004311">
    <property type="term" value="F:geranylgeranyl diphosphate synthase activity"/>
    <property type="evidence" value="ECO:0007669"/>
    <property type="project" value="InterPro"/>
</dbReference>